<dbReference type="InterPro" id="IPR001240">
    <property type="entry name" value="PRAI_dom"/>
</dbReference>
<evidence type="ECO:0000256" key="2">
    <source>
        <dbReference type="ARBA" id="ARBA00004664"/>
    </source>
</evidence>
<organism evidence="12 13">
    <name type="scientific">Prolixibacter denitrificans</name>
    <dbReference type="NCBI Taxonomy" id="1541063"/>
    <lineage>
        <taxon>Bacteria</taxon>
        <taxon>Pseudomonadati</taxon>
        <taxon>Bacteroidota</taxon>
        <taxon>Bacteroidia</taxon>
        <taxon>Marinilabiliales</taxon>
        <taxon>Prolixibacteraceae</taxon>
        <taxon>Prolixibacter</taxon>
    </lineage>
</organism>
<evidence type="ECO:0000256" key="9">
    <source>
        <dbReference type="HAMAP-Rule" id="MF_00135"/>
    </source>
</evidence>
<accession>A0A2P8CI18</accession>
<dbReference type="HAMAP" id="MF_00135">
    <property type="entry name" value="PRAI"/>
    <property type="match status" value="1"/>
</dbReference>
<dbReference type="GO" id="GO:0004640">
    <property type="term" value="F:phosphoribosylanthranilate isomerase activity"/>
    <property type="evidence" value="ECO:0007669"/>
    <property type="project" value="UniProtKB-UniRule"/>
</dbReference>
<evidence type="ECO:0000259" key="10">
    <source>
        <dbReference type="Pfam" id="PF00697"/>
    </source>
</evidence>
<dbReference type="InterPro" id="IPR011060">
    <property type="entry name" value="RibuloseP-bd_barrel"/>
</dbReference>
<dbReference type="PANTHER" id="PTHR42894:SF1">
    <property type="entry name" value="N-(5'-PHOSPHORIBOSYL)ANTHRANILATE ISOMERASE"/>
    <property type="match status" value="1"/>
</dbReference>
<dbReference type="CDD" id="cd00405">
    <property type="entry name" value="PRAI"/>
    <property type="match status" value="1"/>
</dbReference>
<evidence type="ECO:0000256" key="8">
    <source>
        <dbReference type="ARBA" id="ARBA00023235"/>
    </source>
</evidence>
<protein>
    <recommendedName>
        <fullName evidence="4 9">N-(5'-phosphoribosyl)anthranilate isomerase</fullName>
        <shortName evidence="9">PRAI</shortName>
        <ecNumber evidence="3 9">5.3.1.24</ecNumber>
    </recommendedName>
</protein>
<dbReference type="Pfam" id="PF00697">
    <property type="entry name" value="PRAI"/>
    <property type="match status" value="1"/>
</dbReference>
<comment type="pathway">
    <text evidence="2 9">Amino-acid biosynthesis; L-tryptophan biosynthesis; L-tryptophan from chorismate: step 3/5.</text>
</comment>
<proteinExistence type="inferred from homology"/>
<dbReference type="Proteomes" id="UP000396862">
    <property type="component" value="Unassembled WGS sequence"/>
</dbReference>
<dbReference type="GO" id="GO:0000162">
    <property type="term" value="P:L-tryptophan biosynthetic process"/>
    <property type="evidence" value="ECO:0007669"/>
    <property type="project" value="UniProtKB-UniRule"/>
</dbReference>
<dbReference type="PANTHER" id="PTHR42894">
    <property type="entry name" value="N-(5'-PHOSPHORIBOSYL)ANTHRANILATE ISOMERASE"/>
    <property type="match status" value="1"/>
</dbReference>
<dbReference type="InterPro" id="IPR044643">
    <property type="entry name" value="TrpF_fam"/>
</dbReference>
<evidence type="ECO:0000256" key="3">
    <source>
        <dbReference type="ARBA" id="ARBA00012572"/>
    </source>
</evidence>
<sequence length="220" mass="24843">MKIKVCGMRETENIRQLVELGPDYIGFIFYPKSKRFVGEEIAPEAVELVPTFIQKVGVFVDEPFESLLEQFRNNKLEMVQLHGNELPEYCARMKQLGIPVIKVFSVGNDFDFTTTEPYTGNCDFFLFDTKGDLPGGTGRKFNWQLLDTYAGDTPFFLSGGIGPADAEMIGNLRHPKLYGVDVNSGFEIEPALKNIEALKRFIATIRENNTGSNKSYLDYL</sequence>
<evidence type="ECO:0000256" key="7">
    <source>
        <dbReference type="ARBA" id="ARBA00023141"/>
    </source>
</evidence>
<dbReference type="UniPathway" id="UPA00035">
    <property type="reaction ID" value="UER00042"/>
</dbReference>
<dbReference type="EMBL" id="PYGC01000002">
    <property type="protein sequence ID" value="PSK84620.1"/>
    <property type="molecule type" value="Genomic_DNA"/>
</dbReference>
<name>A0A2P8CI18_9BACT</name>
<comment type="caution">
    <text evidence="12">The sequence shown here is derived from an EMBL/GenBank/DDBJ whole genome shotgun (WGS) entry which is preliminary data.</text>
</comment>
<evidence type="ECO:0000256" key="1">
    <source>
        <dbReference type="ARBA" id="ARBA00001164"/>
    </source>
</evidence>
<reference evidence="12 13" key="1">
    <citation type="submission" date="2018-03" db="EMBL/GenBank/DDBJ databases">
        <title>Genomic Encyclopedia of Archaeal and Bacterial Type Strains, Phase II (KMG-II): from individual species to whole genera.</title>
        <authorList>
            <person name="Goeker M."/>
        </authorList>
    </citation>
    <scope>NUCLEOTIDE SEQUENCE [LARGE SCALE GENOMIC DNA]</scope>
    <source>
        <strain evidence="12 13">DSM 27267</strain>
    </source>
</reference>
<dbReference type="InterPro" id="IPR013785">
    <property type="entry name" value="Aldolase_TIM"/>
</dbReference>
<evidence type="ECO:0000256" key="5">
    <source>
        <dbReference type="ARBA" id="ARBA00022605"/>
    </source>
</evidence>
<keyword evidence="5 9" id="KW-0028">Amino-acid biosynthesis</keyword>
<dbReference type="OrthoDB" id="9786954at2"/>
<evidence type="ECO:0000313" key="12">
    <source>
        <dbReference type="EMBL" id="PSK84620.1"/>
    </source>
</evidence>
<keyword evidence="14" id="KW-1185">Reference proteome</keyword>
<dbReference type="RefSeq" id="WP_106541205.1">
    <property type="nucleotide sequence ID" value="NZ_BLAU01000001.1"/>
</dbReference>
<comment type="catalytic activity">
    <reaction evidence="1 9">
        <text>N-(5-phospho-beta-D-ribosyl)anthranilate = 1-(2-carboxyphenylamino)-1-deoxy-D-ribulose 5-phosphate</text>
        <dbReference type="Rhea" id="RHEA:21540"/>
        <dbReference type="ChEBI" id="CHEBI:18277"/>
        <dbReference type="ChEBI" id="CHEBI:58613"/>
        <dbReference type="EC" id="5.3.1.24"/>
    </reaction>
</comment>
<dbReference type="EMBL" id="BLAU01000001">
    <property type="protein sequence ID" value="GET20786.1"/>
    <property type="molecule type" value="Genomic_DNA"/>
</dbReference>
<keyword evidence="6 9" id="KW-0822">Tryptophan biosynthesis</keyword>
<dbReference type="Proteomes" id="UP000240621">
    <property type="component" value="Unassembled WGS sequence"/>
</dbReference>
<dbReference type="Gene3D" id="3.20.20.70">
    <property type="entry name" value="Aldolase class I"/>
    <property type="match status" value="1"/>
</dbReference>
<comment type="similarity">
    <text evidence="9">Belongs to the TrpF family.</text>
</comment>
<gene>
    <name evidence="9 11" type="primary">trpF</name>
    <name evidence="12" type="ORF">CLV93_102410</name>
    <name evidence="11" type="ORF">JCM18694_10320</name>
</gene>
<evidence type="ECO:0000256" key="6">
    <source>
        <dbReference type="ARBA" id="ARBA00022822"/>
    </source>
</evidence>
<reference evidence="11 14" key="2">
    <citation type="submission" date="2019-10" db="EMBL/GenBank/DDBJ databases">
        <title>Prolixibacter strains distinguished by the presence of nitrate reductase genes were adept at nitrate-dependent anaerobic corrosion of metallic iron and carbon steel.</title>
        <authorList>
            <person name="Iino T."/>
            <person name="Shono N."/>
            <person name="Ito K."/>
            <person name="Nakamura R."/>
            <person name="Sueoka K."/>
            <person name="Harayama S."/>
            <person name="Ohkuma M."/>
        </authorList>
    </citation>
    <scope>NUCLEOTIDE SEQUENCE [LARGE SCALE GENOMIC DNA]</scope>
    <source>
        <strain evidence="11 14">MIC1-1</strain>
    </source>
</reference>
<keyword evidence="7 9" id="KW-0057">Aromatic amino acid biosynthesis</keyword>
<dbReference type="EC" id="5.3.1.24" evidence="3 9"/>
<keyword evidence="8 9" id="KW-0413">Isomerase</keyword>
<evidence type="ECO:0000256" key="4">
    <source>
        <dbReference type="ARBA" id="ARBA00022272"/>
    </source>
</evidence>
<feature type="domain" description="N-(5'phosphoribosyl) anthranilate isomerase (PRAI)" evidence="10">
    <location>
        <begin position="4"/>
        <end position="202"/>
    </location>
</feature>
<dbReference type="AlphaFoldDB" id="A0A2P8CI18"/>
<evidence type="ECO:0000313" key="13">
    <source>
        <dbReference type="Proteomes" id="UP000240621"/>
    </source>
</evidence>
<evidence type="ECO:0000313" key="11">
    <source>
        <dbReference type="EMBL" id="GET20786.1"/>
    </source>
</evidence>
<dbReference type="SUPFAM" id="SSF51366">
    <property type="entry name" value="Ribulose-phoshate binding barrel"/>
    <property type="match status" value="1"/>
</dbReference>
<evidence type="ECO:0000313" key="14">
    <source>
        <dbReference type="Proteomes" id="UP000396862"/>
    </source>
</evidence>